<evidence type="ECO:0000313" key="4">
    <source>
        <dbReference type="Proteomes" id="UP001305779"/>
    </source>
</evidence>
<feature type="signal peptide" evidence="1">
    <location>
        <begin position="1"/>
        <end position="19"/>
    </location>
</feature>
<reference evidence="3 4" key="1">
    <citation type="journal article" date="2023" name="G3 (Bethesda)">
        <title>A chromosome-level genome assembly of Zasmidium syzygii isolated from banana leaves.</title>
        <authorList>
            <person name="van Westerhoven A.C."/>
            <person name="Mehrabi R."/>
            <person name="Talebi R."/>
            <person name="Steentjes M.B.F."/>
            <person name="Corcolon B."/>
            <person name="Chong P.A."/>
            <person name="Kema G.H.J."/>
            <person name="Seidl M.F."/>
        </authorList>
    </citation>
    <scope>NUCLEOTIDE SEQUENCE [LARGE SCALE GENOMIC DNA]</scope>
    <source>
        <strain evidence="3 4">P124</strain>
    </source>
</reference>
<dbReference type="InterPro" id="IPR013780">
    <property type="entry name" value="Glyco_hydro_b"/>
</dbReference>
<dbReference type="SUPFAM" id="SSF51445">
    <property type="entry name" value="(Trans)glycosidases"/>
    <property type="match status" value="1"/>
</dbReference>
<dbReference type="Gene3D" id="3.20.20.80">
    <property type="entry name" value="Glycosidases"/>
    <property type="match status" value="1"/>
</dbReference>
<dbReference type="EMBL" id="JAXOVC010000010">
    <property type="protein sequence ID" value="KAK4496782.1"/>
    <property type="molecule type" value="Genomic_DNA"/>
</dbReference>
<sequence>MAALSLIAALALGSSKALAQTTVSIPSSGASAVAVSSSLFNTGFELASFPLFAQTYLSNPIGTKHATRIQRIGPGFWPLTSNLAAANPLWQPQLNHLNTTGSLTIQDAQAMASGIGTSNIIAVEIGNEPNEYGGHSGGSATNATYFSDRYQAIVANVSLAFGVGSTTPFFAGPDLATYDFHNKTDWSIETLFGTTDFDKTGNIKLATDHWYLTNGDTSIPDIMNHANMVNYSAPIAKAAKYFNTFTPHVDYVLDEFNVLNGGADLTFSSSLGSALASVDFMLYAMTLGVKRVHFEQAYGSNQAIWIPCNNGTSVLAQTHSGYYALITASEFIGGTSGNTRVQQITPGGNDGSRFSAYVAYNGDTPNRVALLNLNYWDQSQPNTPRGQPNIQVSGIPSSLSSVKVEYLTNPGGAAQNADQTTFGGSQWPYSNLGMEKKGVQNTTTSFPVKGGVASVAVPYSSIAIVYLS</sequence>
<name>A0ABR0E5T9_ZASCE</name>
<dbReference type="Pfam" id="PF16862">
    <property type="entry name" value="Glyco_hydro_79C"/>
    <property type="match status" value="1"/>
</dbReference>
<organism evidence="3 4">
    <name type="scientific">Zasmidium cellare</name>
    <name type="common">Wine cellar mold</name>
    <name type="synonym">Racodium cellare</name>
    <dbReference type="NCBI Taxonomy" id="395010"/>
    <lineage>
        <taxon>Eukaryota</taxon>
        <taxon>Fungi</taxon>
        <taxon>Dikarya</taxon>
        <taxon>Ascomycota</taxon>
        <taxon>Pezizomycotina</taxon>
        <taxon>Dothideomycetes</taxon>
        <taxon>Dothideomycetidae</taxon>
        <taxon>Mycosphaerellales</taxon>
        <taxon>Mycosphaerellaceae</taxon>
        <taxon>Zasmidium</taxon>
    </lineage>
</organism>
<proteinExistence type="predicted"/>
<dbReference type="PANTHER" id="PTHR36183">
    <property type="entry name" value="BETA-GLUCURONIDASE"/>
    <property type="match status" value="1"/>
</dbReference>
<protein>
    <recommendedName>
        <fullName evidence="2">Beta-glucuronidase C-terminal domain-containing protein</fullName>
    </recommendedName>
</protein>
<dbReference type="InterPro" id="IPR052974">
    <property type="entry name" value="GH79_Enzymes"/>
</dbReference>
<dbReference type="Proteomes" id="UP001305779">
    <property type="component" value="Unassembled WGS sequence"/>
</dbReference>
<gene>
    <name evidence="3" type="ORF">PRZ48_012765</name>
</gene>
<evidence type="ECO:0000259" key="2">
    <source>
        <dbReference type="Pfam" id="PF16862"/>
    </source>
</evidence>
<evidence type="ECO:0000313" key="3">
    <source>
        <dbReference type="EMBL" id="KAK4496782.1"/>
    </source>
</evidence>
<dbReference type="InterPro" id="IPR031728">
    <property type="entry name" value="GlcAase_C"/>
</dbReference>
<keyword evidence="1" id="KW-0732">Signal</keyword>
<feature type="domain" description="Beta-glucuronidase C-terminal" evidence="2">
    <location>
        <begin position="356"/>
        <end position="464"/>
    </location>
</feature>
<evidence type="ECO:0000256" key="1">
    <source>
        <dbReference type="SAM" id="SignalP"/>
    </source>
</evidence>
<comment type="caution">
    <text evidence="3">The sequence shown here is derived from an EMBL/GenBank/DDBJ whole genome shotgun (WGS) entry which is preliminary data.</text>
</comment>
<keyword evidence="4" id="KW-1185">Reference proteome</keyword>
<dbReference type="Gene3D" id="2.60.40.1180">
    <property type="entry name" value="Golgi alpha-mannosidase II"/>
    <property type="match status" value="1"/>
</dbReference>
<accession>A0ABR0E5T9</accession>
<dbReference type="InterPro" id="IPR017853">
    <property type="entry name" value="GH"/>
</dbReference>
<dbReference type="PANTHER" id="PTHR36183:SF2">
    <property type="entry name" value="BETA-GLUCURONIDASE C-TERMINAL DOMAIN-CONTAINING PROTEIN"/>
    <property type="match status" value="1"/>
</dbReference>
<feature type="chain" id="PRO_5046066964" description="Beta-glucuronidase C-terminal domain-containing protein" evidence="1">
    <location>
        <begin position="20"/>
        <end position="468"/>
    </location>
</feature>